<comment type="similarity">
    <text evidence="6">Belongs to the XRCC4-XLF family. XLF subfamily.</text>
</comment>
<gene>
    <name evidence="9" type="ORF">CHILSU_LOCUS10737</name>
</gene>
<dbReference type="InterPro" id="IPR052287">
    <property type="entry name" value="NHEJ_factor"/>
</dbReference>
<dbReference type="PANTHER" id="PTHR32235:SF1">
    <property type="entry name" value="NON-HOMOLOGOUS END-JOINING FACTOR 1"/>
    <property type="match status" value="1"/>
</dbReference>
<dbReference type="EMBL" id="OU963901">
    <property type="protein sequence ID" value="CAH0407339.1"/>
    <property type="molecule type" value="Genomic_DNA"/>
</dbReference>
<evidence type="ECO:0000259" key="8">
    <source>
        <dbReference type="Pfam" id="PF09302"/>
    </source>
</evidence>
<name>A0ABN8BBP5_CHISP</name>
<evidence type="ECO:0000256" key="6">
    <source>
        <dbReference type="ARBA" id="ARBA00025747"/>
    </source>
</evidence>
<protein>
    <recommendedName>
        <fullName evidence="7">Non-homologous end-joining factor 1</fullName>
    </recommendedName>
</protein>
<organism evidence="9 10">
    <name type="scientific">Chilo suppressalis</name>
    <name type="common">Asiatic rice borer moth</name>
    <dbReference type="NCBI Taxonomy" id="168631"/>
    <lineage>
        <taxon>Eukaryota</taxon>
        <taxon>Metazoa</taxon>
        <taxon>Ecdysozoa</taxon>
        <taxon>Arthropoda</taxon>
        <taxon>Hexapoda</taxon>
        <taxon>Insecta</taxon>
        <taxon>Pterygota</taxon>
        <taxon>Neoptera</taxon>
        <taxon>Endopterygota</taxon>
        <taxon>Lepidoptera</taxon>
        <taxon>Glossata</taxon>
        <taxon>Ditrysia</taxon>
        <taxon>Pyraloidea</taxon>
        <taxon>Crambidae</taxon>
        <taxon>Crambinae</taxon>
        <taxon>Chilo</taxon>
    </lineage>
</organism>
<keyword evidence="3" id="KW-0238">DNA-binding</keyword>
<proteinExistence type="inferred from homology"/>
<comment type="subcellular location">
    <subcellularLocation>
        <location evidence="1">Nucleus</location>
    </subcellularLocation>
</comment>
<evidence type="ECO:0000256" key="2">
    <source>
        <dbReference type="ARBA" id="ARBA00022763"/>
    </source>
</evidence>
<dbReference type="Gene3D" id="2.170.210.10">
    <property type="entry name" value="DNA double-strand break repair and VJ recombination XRCC4, N-terminal"/>
    <property type="match status" value="1"/>
</dbReference>
<keyword evidence="5" id="KW-0539">Nucleus</keyword>
<dbReference type="Proteomes" id="UP001153292">
    <property type="component" value="Chromosome 8"/>
</dbReference>
<evidence type="ECO:0000256" key="5">
    <source>
        <dbReference type="ARBA" id="ARBA00023242"/>
    </source>
</evidence>
<accession>A0ABN8BBP5</accession>
<keyword evidence="4" id="KW-0234">DNA repair</keyword>
<dbReference type="InterPro" id="IPR015381">
    <property type="entry name" value="XLF-like_N"/>
</dbReference>
<feature type="domain" description="XLF-like N-terminal" evidence="8">
    <location>
        <begin position="8"/>
        <end position="103"/>
    </location>
</feature>
<reference evidence="9" key="1">
    <citation type="submission" date="2021-12" db="EMBL/GenBank/DDBJ databases">
        <authorList>
            <person name="King R."/>
        </authorList>
    </citation>
    <scope>NUCLEOTIDE SEQUENCE</scope>
</reference>
<dbReference type="InterPro" id="IPR038051">
    <property type="entry name" value="XRCC4-like_N_sf"/>
</dbReference>
<evidence type="ECO:0000256" key="7">
    <source>
        <dbReference type="ARBA" id="ARBA00044529"/>
    </source>
</evidence>
<keyword evidence="2" id="KW-0227">DNA damage</keyword>
<evidence type="ECO:0000256" key="1">
    <source>
        <dbReference type="ARBA" id="ARBA00004123"/>
    </source>
</evidence>
<dbReference type="PANTHER" id="PTHR32235">
    <property type="entry name" value="NON-HOMOLOGOUS END-JOINING FACTOR 1"/>
    <property type="match status" value="1"/>
</dbReference>
<evidence type="ECO:0000256" key="4">
    <source>
        <dbReference type="ARBA" id="ARBA00023204"/>
    </source>
</evidence>
<evidence type="ECO:0000313" key="9">
    <source>
        <dbReference type="EMBL" id="CAH0407339.1"/>
    </source>
</evidence>
<keyword evidence="10" id="KW-1185">Reference proteome</keyword>
<dbReference type="Pfam" id="PF09302">
    <property type="entry name" value="XLF"/>
    <property type="match status" value="1"/>
</dbReference>
<sequence>MWKNIFNTSFYLSYTDSSDYEIFVTDYISLWYAFFPRSDLLQCLKESNMLLQMKDDVMLHKALDILSNPNDIKNAETKLENNILILIMTKQFGYLFKLNFQLAEGSKELFFQKITQPILQTVQELKDNQAELCGLLVKKDKEILKLRAVGQTHSHEETVVFRAEEFLCTYNKYNNYFGAQKIPTEVLEKTVILPETFENIKQESNNDIAINIKAEADSQASEAIVELNLERTSAVKEEPEIKFKNEILMSSPKPKKRVKKLNL</sequence>
<dbReference type="CDD" id="cd22285">
    <property type="entry name" value="HD_XLF_N"/>
    <property type="match status" value="1"/>
</dbReference>
<evidence type="ECO:0000256" key="3">
    <source>
        <dbReference type="ARBA" id="ARBA00023125"/>
    </source>
</evidence>
<evidence type="ECO:0000313" key="10">
    <source>
        <dbReference type="Proteomes" id="UP001153292"/>
    </source>
</evidence>